<sequence length="257" mass="28178">MQPALNHRIGDKSLRRGYADAMALSDICADCAVRDHALCGSLDDRELDALNSLGQKRRIARGETLIWAGDDNLICANLLSGVMKMVASTSDGREQIVGLLYPADFVGQPYREEADFSITALTDAELCVFPRLPFQRVLEDHVRMERLLLQRTLQTLNEARNRMLTLARKSASERVAGFLLDMEVRAASAGCRATPTGPATFDLSLTRGQIADVLGLTIETVSRQLTKLKEAGLIRLPGGRAITISNRDALERRAEAA</sequence>
<evidence type="ECO:0000256" key="2">
    <source>
        <dbReference type="ARBA" id="ARBA00023125"/>
    </source>
</evidence>
<dbReference type="PROSITE" id="PS50042">
    <property type="entry name" value="CNMP_BINDING_3"/>
    <property type="match status" value="1"/>
</dbReference>
<dbReference type="FunFam" id="1.10.10.10:FF:000028">
    <property type="entry name" value="Fumarate/nitrate reduction transcriptional regulator Fnr"/>
    <property type="match status" value="1"/>
</dbReference>
<dbReference type="CDD" id="cd00038">
    <property type="entry name" value="CAP_ED"/>
    <property type="match status" value="1"/>
</dbReference>
<dbReference type="KEGG" id="ssan:NX02_12620"/>
<dbReference type="PATRIC" id="fig|1123269.5.peg.2450"/>
<evidence type="ECO:0008006" key="8">
    <source>
        <dbReference type="Google" id="ProtNLM"/>
    </source>
</evidence>
<dbReference type="PROSITE" id="PS00042">
    <property type="entry name" value="HTH_CRP_1"/>
    <property type="match status" value="1"/>
</dbReference>
<evidence type="ECO:0000313" key="7">
    <source>
        <dbReference type="Proteomes" id="UP000018851"/>
    </source>
</evidence>
<dbReference type="GO" id="GO:0003677">
    <property type="term" value="F:DNA binding"/>
    <property type="evidence" value="ECO:0007669"/>
    <property type="project" value="UniProtKB-KW"/>
</dbReference>
<organism evidence="6 7">
    <name type="scientific">Sphingomonas sanxanigenens DSM 19645 = NX02</name>
    <dbReference type="NCBI Taxonomy" id="1123269"/>
    <lineage>
        <taxon>Bacteria</taxon>
        <taxon>Pseudomonadati</taxon>
        <taxon>Pseudomonadota</taxon>
        <taxon>Alphaproteobacteria</taxon>
        <taxon>Sphingomonadales</taxon>
        <taxon>Sphingomonadaceae</taxon>
        <taxon>Sphingomonas</taxon>
    </lineage>
</organism>
<dbReference type="PANTHER" id="PTHR24567">
    <property type="entry name" value="CRP FAMILY TRANSCRIPTIONAL REGULATORY PROTEIN"/>
    <property type="match status" value="1"/>
</dbReference>
<dbReference type="InterPro" id="IPR036390">
    <property type="entry name" value="WH_DNA-bd_sf"/>
</dbReference>
<dbReference type="SMART" id="SM00100">
    <property type="entry name" value="cNMP"/>
    <property type="match status" value="1"/>
</dbReference>
<keyword evidence="1" id="KW-0805">Transcription regulation</keyword>
<evidence type="ECO:0000313" key="6">
    <source>
        <dbReference type="EMBL" id="AHE54222.1"/>
    </source>
</evidence>
<dbReference type="PROSITE" id="PS51063">
    <property type="entry name" value="HTH_CRP_2"/>
    <property type="match status" value="1"/>
</dbReference>
<dbReference type="InterPro" id="IPR018490">
    <property type="entry name" value="cNMP-bd_dom_sf"/>
</dbReference>
<dbReference type="SUPFAM" id="SSF51206">
    <property type="entry name" value="cAMP-binding domain-like"/>
    <property type="match status" value="1"/>
</dbReference>
<dbReference type="HOGENOM" id="CLU_075053_0_1_5"/>
<name>W0ACF4_9SPHN</name>
<dbReference type="PANTHER" id="PTHR24567:SF75">
    <property type="entry name" value="FUMARATE AND NITRATE REDUCTION REGULATORY PROTEIN"/>
    <property type="match status" value="1"/>
</dbReference>
<dbReference type="Proteomes" id="UP000018851">
    <property type="component" value="Chromosome"/>
</dbReference>
<dbReference type="STRING" id="1123269.NX02_12620"/>
<dbReference type="GO" id="GO:0003700">
    <property type="term" value="F:DNA-binding transcription factor activity"/>
    <property type="evidence" value="ECO:0007669"/>
    <property type="project" value="InterPro"/>
</dbReference>
<dbReference type="AlphaFoldDB" id="W0ACF4"/>
<dbReference type="InterPro" id="IPR012318">
    <property type="entry name" value="HTH_CRP"/>
</dbReference>
<feature type="domain" description="HTH crp-type" evidence="5">
    <location>
        <begin position="169"/>
        <end position="248"/>
    </location>
</feature>
<dbReference type="SMART" id="SM00419">
    <property type="entry name" value="HTH_CRP"/>
    <property type="match status" value="1"/>
</dbReference>
<feature type="domain" description="Cyclic nucleotide-binding" evidence="4">
    <location>
        <begin position="38"/>
        <end position="155"/>
    </location>
</feature>
<keyword evidence="2" id="KW-0238">DNA-binding</keyword>
<evidence type="ECO:0000256" key="3">
    <source>
        <dbReference type="ARBA" id="ARBA00023163"/>
    </source>
</evidence>
<dbReference type="InterPro" id="IPR036388">
    <property type="entry name" value="WH-like_DNA-bd_sf"/>
</dbReference>
<dbReference type="InterPro" id="IPR014710">
    <property type="entry name" value="RmlC-like_jellyroll"/>
</dbReference>
<dbReference type="Gene3D" id="2.60.120.10">
    <property type="entry name" value="Jelly Rolls"/>
    <property type="match status" value="1"/>
</dbReference>
<dbReference type="InterPro" id="IPR050397">
    <property type="entry name" value="Env_Response_Regulators"/>
</dbReference>
<dbReference type="InterPro" id="IPR018335">
    <property type="entry name" value="Tscrpt_reg_HTH_Crp-type_CS"/>
</dbReference>
<gene>
    <name evidence="6" type="ORF">NX02_12620</name>
</gene>
<evidence type="ECO:0000259" key="5">
    <source>
        <dbReference type="PROSITE" id="PS51063"/>
    </source>
</evidence>
<keyword evidence="7" id="KW-1185">Reference proteome</keyword>
<evidence type="ECO:0000256" key="1">
    <source>
        <dbReference type="ARBA" id="ARBA00023015"/>
    </source>
</evidence>
<dbReference type="GO" id="GO:0005829">
    <property type="term" value="C:cytosol"/>
    <property type="evidence" value="ECO:0007669"/>
    <property type="project" value="TreeGrafter"/>
</dbReference>
<reference evidence="6 7" key="1">
    <citation type="submission" date="2013-07" db="EMBL/GenBank/DDBJ databases">
        <title>Completed genome of Sphingomonas sanxanigenens NX02.</title>
        <authorList>
            <person name="Ma T."/>
            <person name="Huang H."/>
            <person name="Wu M."/>
            <person name="Li X."/>
            <person name="Li G."/>
        </authorList>
    </citation>
    <scope>NUCLEOTIDE SEQUENCE [LARGE SCALE GENOMIC DNA]</scope>
    <source>
        <strain evidence="6 7">NX02</strain>
    </source>
</reference>
<proteinExistence type="predicted"/>
<evidence type="ECO:0000259" key="4">
    <source>
        <dbReference type="PROSITE" id="PS50042"/>
    </source>
</evidence>
<protein>
    <recommendedName>
        <fullName evidence="8">Crp/Fnr family transcriptional regulator</fullName>
    </recommendedName>
</protein>
<dbReference type="Pfam" id="PF00027">
    <property type="entry name" value="cNMP_binding"/>
    <property type="match status" value="1"/>
</dbReference>
<keyword evidence="3" id="KW-0804">Transcription</keyword>
<dbReference type="SUPFAM" id="SSF46785">
    <property type="entry name" value="Winged helix' DNA-binding domain"/>
    <property type="match status" value="1"/>
</dbReference>
<dbReference type="PRINTS" id="PR00034">
    <property type="entry name" value="HTHCRP"/>
</dbReference>
<dbReference type="Gene3D" id="1.10.10.10">
    <property type="entry name" value="Winged helix-like DNA-binding domain superfamily/Winged helix DNA-binding domain"/>
    <property type="match status" value="1"/>
</dbReference>
<dbReference type="eggNOG" id="COG0664">
    <property type="taxonomic scope" value="Bacteria"/>
</dbReference>
<dbReference type="CDD" id="cd00092">
    <property type="entry name" value="HTH_CRP"/>
    <property type="match status" value="1"/>
</dbReference>
<accession>W0ACF4</accession>
<dbReference type="Pfam" id="PF13545">
    <property type="entry name" value="HTH_Crp_2"/>
    <property type="match status" value="1"/>
</dbReference>
<dbReference type="EMBL" id="CP006644">
    <property type="protein sequence ID" value="AHE54222.1"/>
    <property type="molecule type" value="Genomic_DNA"/>
</dbReference>
<dbReference type="InterPro" id="IPR000595">
    <property type="entry name" value="cNMP-bd_dom"/>
</dbReference>